<sequence length="97" mass="10100">MLLGGTDDDGLDHIALLDVAAGDGVLHGGHDRVTETGVATLRATEHTDAQDLLGTSVVGDSQSRLLLDHFFSSAPPVPCSKGLAELVGLPWILPGRY</sequence>
<comment type="caution">
    <text evidence="1">The sequence shown here is derived from an EMBL/GenBank/DDBJ whole genome shotgun (WGS) entry which is preliminary data.</text>
</comment>
<name>A0A645F9Q8_9ZZZZ</name>
<evidence type="ECO:0000313" key="1">
    <source>
        <dbReference type="EMBL" id="MPN10977.1"/>
    </source>
</evidence>
<proteinExistence type="predicted"/>
<dbReference type="EMBL" id="VSSQ01057164">
    <property type="protein sequence ID" value="MPN10977.1"/>
    <property type="molecule type" value="Genomic_DNA"/>
</dbReference>
<protein>
    <submittedName>
        <fullName evidence="1">Uncharacterized protein</fullName>
    </submittedName>
</protein>
<organism evidence="1">
    <name type="scientific">bioreactor metagenome</name>
    <dbReference type="NCBI Taxonomy" id="1076179"/>
    <lineage>
        <taxon>unclassified sequences</taxon>
        <taxon>metagenomes</taxon>
        <taxon>ecological metagenomes</taxon>
    </lineage>
</organism>
<gene>
    <name evidence="1" type="ORF">SDC9_158275</name>
</gene>
<reference evidence="1" key="1">
    <citation type="submission" date="2019-08" db="EMBL/GenBank/DDBJ databases">
        <authorList>
            <person name="Kucharzyk K."/>
            <person name="Murdoch R.W."/>
            <person name="Higgins S."/>
            <person name="Loffler F."/>
        </authorList>
    </citation>
    <scope>NUCLEOTIDE SEQUENCE</scope>
</reference>
<accession>A0A645F9Q8</accession>
<dbReference type="AlphaFoldDB" id="A0A645F9Q8"/>